<evidence type="ECO:0000313" key="12">
    <source>
        <dbReference type="EMBL" id="EIQ16936.1"/>
    </source>
</evidence>
<evidence type="ECO:0000256" key="5">
    <source>
        <dbReference type="ARBA" id="ARBA00022519"/>
    </source>
</evidence>
<dbReference type="PANTHER" id="PTHR46997">
    <property type="entry name" value="LOW AFFINITY TRYPTOPHAN PERMEASE-RELATED"/>
    <property type="match status" value="1"/>
</dbReference>
<sequence>MPCFTAMRAEIALISGSAFAVMHHAFSSGAGRTSDGNGSHASTLKSPSYTKSVSWQHYPFFGVTLGLFDYLADLFKIDNSHGGRFKTVLLTFLPPALLYLIFPNGFIYGIGGAGLCATIWAVIIPAVLAIKARKKFPNQMFTVWGGNLIPAIVILFGITVILCWFGNVFNVLPKFG</sequence>
<comment type="similarity">
    <text evidence="2">Belongs to the amino acid/polyamine transporter 2 family. Mtr/TnaB/TyrP permease subfamily.</text>
</comment>
<evidence type="ECO:0000256" key="1">
    <source>
        <dbReference type="ARBA" id="ARBA00004429"/>
    </source>
</evidence>
<evidence type="ECO:0000256" key="2">
    <source>
        <dbReference type="ARBA" id="ARBA00005452"/>
    </source>
</evidence>
<evidence type="ECO:0000256" key="3">
    <source>
        <dbReference type="ARBA" id="ARBA00022448"/>
    </source>
</evidence>
<proteinExistence type="inferred from homology"/>
<reference evidence="12 13" key="1">
    <citation type="submission" date="2012-03" db="EMBL/GenBank/DDBJ databases">
        <authorList>
            <person name="Rasko D."/>
            <person name="Redman J."/>
            <person name="Daugherty S.C."/>
            <person name="Tallon L."/>
            <person name="Sadzewicz L."/>
            <person name="Jones K."/>
            <person name="Santana-Cruz I."/>
            <person name="Liu X."/>
        </authorList>
    </citation>
    <scope>NUCLEOTIDE SEQUENCE [LARGE SCALE GENOMIC DNA]</scope>
    <source>
        <strain evidence="12 13">K-315</strain>
    </source>
</reference>
<accession>I6CBP4</accession>
<dbReference type="Proteomes" id="UP000005407">
    <property type="component" value="Unassembled WGS sequence"/>
</dbReference>
<dbReference type="InterPro" id="IPR013059">
    <property type="entry name" value="Trp_tyr_transpt"/>
</dbReference>
<name>I6CBP4_SHIFL</name>
<evidence type="ECO:0000256" key="7">
    <source>
        <dbReference type="ARBA" id="ARBA00022970"/>
    </source>
</evidence>
<feature type="transmembrane region" description="Helical" evidence="10">
    <location>
        <begin position="142"/>
        <end position="167"/>
    </location>
</feature>
<feature type="signal peptide" evidence="11">
    <location>
        <begin position="1"/>
        <end position="20"/>
    </location>
</feature>
<dbReference type="EMBL" id="AKMY01000071">
    <property type="protein sequence ID" value="EIQ16936.1"/>
    <property type="molecule type" value="Genomic_DNA"/>
</dbReference>
<keyword evidence="9 10" id="KW-0472">Membrane</keyword>
<dbReference type="InterPro" id="IPR018227">
    <property type="entry name" value="Amino_acid_transport_2"/>
</dbReference>
<gene>
    <name evidence="12" type="ORF">SFK315_4337</name>
</gene>
<evidence type="ECO:0000256" key="11">
    <source>
        <dbReference type="SAM" id="SignalP"/>
    </source>
</evidence>
<keyword evidence="7" id="KW-0029">Amino-acid transport</keyword>
<dbReference type="Pfam" id="PF03222">
    <property type="entry name" value="Trp_Tyr_perm"/>
    <property type="match status" value="1"/>
</dbReference>
<evidence type="ECO:0000256" key="8">
    <source>
        <dbReference type="ARBA" id="ARBA00022989"/>
    </source>
</evidence>
<dbReference type="GO" id="GO:0015173">
    <property type="term" value="F:aromatic amino acid transmembrane transporter activity"/>
    <property type="evidence" value="ECO:0007669"/>
    <property type="project" value="InterPro"/>
</dbReference>
<feature type="chain" id="PRO_5003702865" evidence="11">
    <location>
        <begin position="21"/>
        <end position="176"/>
    </location>
</feature>
<dbReference type="AlphaFoldDB" id="I6CBP4"/>
<evidence type="ECO:0000313" key="13">
    <source>
        <dbReference type="Proteomes" id="UP000005407"/>
    </source>
</evidence>
<keyword evidence="6 10" id="KW-0812">Transmembrane</keyword>
<evidence type="ECO:0000256" key="9">
    <source>
        <dbReference type="ARBA" id="ARBA00023136"/>
    </source>
</evidence>
<evidence type="ECO:0000256" key="6">
    <source>
        <dbReference type="ARBA" id="ARBA00022692"/>
    </source>
</evidence>
<dbReference type="GO" id="GO:0005886">
    <property type="term" value="C:plasma membrane"/>
    <property type="evidence" value="ECO:0007669"/>
    <property type="project" value="UniProtKB-SubCell"/>
</dbReference>
<keyword evidence="4" id="KW-1003">Cell membrane</keyword>
<evidence type="ECO:0000256" key="4">
    <source>
        <dbReference type="ARBA" id="ARBA00022475"/>
    </source>
</evidence>
<keyword evidence="5" id="KW-0997">Cell inner membrane</keyword>
<comment type="caution">
    <text evidence="12">The sequence shown here is derived from an EMBL/GenBank/DDBJ whole genome shotgun (WGS) entry which is preliminary data.</text>
</comment>
<organism evidence="12 13">
    <name type="scientific">Shigella flexneri K-315</name>
    <dbReference type="NCBI Taxonomy" id="766150"/>
    <lineage>
        <taxon>Bacteria</taxon>
        <taxon>Pseudomonadati</taxon>
        <taxon>Pseudomonadota</taxon>
        <taxon>Gammaproteobacteria</taxon>
        <taxon>Enterobacterales</taxon>
        <taxon>Enterobacteriaceae</taxon>
        <taxon>Shigella</taxon>
    </lineage>
</organism>
<dbReference type="GO" id="GO:0003333">
    <property type="term" value="P:amino acid transmembrane transport"/>
    <property type="evidence" value="ECO:0007669"/>
    <property type="project" value="InterPro"/>
</dbReference>
<keyword evidence="8 10" id="KW-1133">Transmembrane helix</keyword>
<evidence type="ECO:0000256" key="10">
    <source>
        <dbReference type="SAM" id="Phobius"/>
    </source>
</evidence>
<dbReference type="PATRIC" id="fig|766150.3.peg.4170"/>
<comment type="subcellular location">
    <subcellularLocation>
        <location evidence="1">Cell inner membrane</location>
        <topology evidence="1">Multi-pass membrane protein</topology>
    </subcellularLocation>
</comment>
<dbReference type="PANTHER" id="PTHR46997:SF1">
    <property type="entry name" value="LOW AFFINITY TRYPTOPHAN PERMEASE-RELATED"/>
    <property type="match status" value="1"/>
</dbReference>
<keyword evidence="11" id="KW-0732">Signal</keyword>
<keyword evidence="3" id="KW-0813">Transport</keyword>
<feature type="transmembrane region" description="Helical" evidence="10">
    <location>
        <begin position="108"/>
        <end position="130"/>
    </location>
</feature>
<protein>
    <submittedName>
        <fullName evidence="12">Tryptophan/tyrosine permease family protein</fullName>
    </submittedName>
</protein>